<dbReference type="Proteomes" id="UP000604046">
    <property type="component" value="Unassembled WGS sequence"/>
</dbReference>
<comment type="caution">
    <text evidence="2">The sequence shown here is derived from an EMBL/GenBank/DDBJ whole genome shotgun (WGS) entry which is preliminary data.</text>
</comment>
<evidence type="ECO:0000313" key="2">
    <source>
        <dbReference type="EMBL" id="CAE7576404.1"/>
    </source>
</evidence>
<name>A0A812ULG3_9DINO</name>
<sequence length="226" mass="24607">MGNCCDAPSGQEEGEEIDLGELESATPPKPAITLEWLYEPGEVKVLYYGDMEEYKKIPRVPQAWEVATTISVASPRNFSPAQAMQVDDSIDGTESRPNEASAGASSARAPAALPVLLGRLNKDEEAQLLQMRVQAVRVARQSMREKDQAAAGKAPPKDKAPKAKACTYNLLKQTEQLEQNKTGQDGRCERPRGRQLLAASAVTSREPRRISRCRSEPARASAKVAC</sequence>
<accession>A0A812ULG3</accession>
<keyword evidence="3" id="KW-1185">Reference proteome</keyword>
<evidence type="ECO:0000256" key="1">
    <source>
        <dbReference type="SAM" id="MobiDB-lite"/>
    </source>
</evidence>
<feature type="compositionally biased region" description="Acidic residues" evidence="1">
    <location>
        <begin position="12"/>
        <end position="21"/>
    </location>
</feature>
<reference evidence="2" key="1">
    <citation type="submission" date="2021-02" db="EMBL/GenBank/DDBJ databases">
        <authorList>
            <person name="Dougan E. K."/>
            <person name="Rhodes N."/>
            <person name="Thang M."/>
            <person name="Chan C."/>
        </authorList>
    </citation>
    <scope>NUCLEOTIDE SEQUENCE</scope>
</reference>
<dbReference type="AlphaFoldDB" id="A0A812ULG3"/>
<feature type="region of interest" description="Disordered" evidence="1">
    <location>
        <begin position="79"/>
        <end position="107"/>
    </location>
</feature>
<protein>
    <submittedName>
        <fullName evidence="2">Uncharacterized protein</fullName>
    </submittedName>
</protein>
<gene>
    <name evidence="2" type="ORF">SNAT2548_LOCUS32878</name>
</gene>
<dbReference type="EMBL" id="CAJNDS010002732">
    <property type="protein sequence ID" value="CAE7576404.1"/>
    <property type="molecule type" value="Genomic_DNA"/>
</dbReference>
<evidence type="ECO:0000313" key="3">
    <source>
        <dbReference type="Proteomes" id="UP000604046"/>
    </source>
</evidence>
<organism evidence="2 3">
    <name type="scientific">Symbiodinium natans</name>
    <dbReference type="NCBI Taxonomy" id="878477"/>
    <lineage>
        <taxon>Eukaryota</taxon>
        <taxon>Sar</taxon>
        <taxon>Alveolata</taxon>
        <taxon>Dinophyceae</taxon>
        <taxon>Suessiales</taxon>
        <taxon>Symbiodiniaceae</taxon>
        <taxon>Symbiodinium</taxon>
    </lineage>
</organism>
<feature type="region of interest" description="Disordered" evidence="1">
    <location>
        <begin position="1"/>
        <end position="26"/>
    </location>
</feature>
<feature type="compositionally biased region" description="Basic and acidic residues" evidence="1">
    <location>
        <begin position="205"/>
        <end position="217"/>
    </location>
</feature>
<feature type="region of interest" description="Disordered" evidence="1">
    <location>
        <begin position="175"/>
        <end position="226"/>
    </location>
</feature>
<proteinExistence type="predicted"/>